<organism evidence="1 2">
    <name type="scientific">Halomonas nitroreducens</name>
    <dbReference type="NCBI Taxonomy" id="447425"/>
    <lineage>
        <taxon>Bacteria</taxon>
        <taxon>Pseudomonadati</taxon>
        <taxon>Pseudomonadota</taxon>
        <taxon>Gammaproteobacteria</taxon>
        <taxon>Oceanospirillales</taxon>
        <taxon>Halomonadaceae</taxon>
        <taxon>Halomonas</taxon>
    </lineage>
</organism>
<evidence type="ECO:0000313" key="2">
    <source>
        <dbReference type="Proteomes" id="UP000267400"/>
    </source>
</evidence>
<sequence>MTFVLKSVPDITVPVTIQVPGEAEAKTIEARWRLHPVSRTQELLEQQRLGELTDEALVGQDLLGLEGITDEAGEAVPFSDELVAQLLDIAYVRRPLVLSWFAAQQGRAEAAAKN</sequence>
<evidence type="ECO:0000313" key="1">
    <source>
        <dbReference type="EMBL" id="RTR01938.1"/>
    </source>
</evidence>
<comment type="caution">
    <text evidence="1">The sequence shown here is derived from an EMBL/GenBank/DDBJ whole genome shotgun (WGS) entry which is preliminary data.</text>
</comment>
<evidence type="ECO:0008006" key="3">
    <source>
        <dbReference type="Google" id="ProtNLM"/>
    </source>
</evidence>
<accession>A0A3S0JWQ3</accession>
<proteinExistence type="predicted"/>
<gene>
    <name evidence="1" type="ORF">EKG36_13095</name>
</gene>
<keyword evidence="2" id="KW-1185">Reference proteome</keyword>
<protein>
    <recommendedName>
        <fullName evidence="3">Phage tail assembly protein</fullName>
    </recommendedName>
</protein>
<name>A0A3S0JWQ3_9GAMM</name>
<dbReference type="RefSeq" id="WP_126484795.1">
    <property type="nucleotide sequence ID" value="NZ_RXNS01000012.1"/>
</dbReference>
<dbReference type="EMBL" id="RXNS01000012">
    <property type="protein sequence ID" value="RTR01938.1"/>
    <property type="molecule type" value="Genomic_DNA"/>
</dbReference>
<dbReference type="OrthoDB" id="6169037at2"/>
<dbReference type="AlphaFoldDB" id="A0A3S0JWQ3"/>
<dbReference type="Proteomes" id="UP000267400">
    <property type="component" value="Unassembled WGS sequence"/>
</dbReference>
<reference evidence="1 2" key="1">
    <citation type="submission" date="2018-12" db="EMBL/GenBank/DDBJ databases">
        <authorList>
            <person name="Yu L."/>
        </authorList>
    </citation>
    <scope>NUCLEOTIDE SEQUENCE [LARGE SCALE GENOMIC DNA]</scope>
    <source>
        <strain evidence="1 2">11S</strain>
    </source>
</reference>